<name>A0A2W7HYD3_9FLAO</name>
<accession>A0A2W7HYD3</accession>
<dbReference type="EC" id="6.3.5.4" evidence="2"/>
<organism evidence="5 6">
    <name type="scientific">Mesonia algae</name>
    <dbReference type="NCBI Taxonomy" id="213248"/>
    <lineage>
        <taxon>Bacteria</taxon>
        <taxon>Pseudomonadati</taxon>
        <taxon>Bacteroidota</taxon>
        <taxon>Flavobacteriia</taxon>
        <taxon>Flavobacteriales</taxon>
        <taxon>Flavobacteriaceae</taxon>
        <taxon>Mesonia</taxon>
    </lineage>
</organism>
<evidence type="ECO:0000256" key="1">
    <source>
        <dbReference type="ARBA" id="ARBA00005187"/>
    </source>
</evidence>
<feature type="domain" description="Asparagine synthetase" evidence="4">
    <location>
        <begin position="112"/>
        <end position="180"/>
    </location>
</feature>
<dbReference type="EMBL" id="QKYV01000006">
    <property type="protein sequence ID" value="PZW39068.1"/>
    <property type="molecule type" value="Genomic_DNA"/>
</dbReference>
<evidence type="ECO:0000259" key="4">
    <source>
        <dbReference type="Pfam" id="PF00733"/>
    </source>
</evidence>
<evidence type="ECO:0000313" key="6">
    <source>
        <dbReference type="Proteomes" id="UP000249542"/>
    </source>
</evidence>
<evidence type="ECO:0000313" key="5">
    <source>
        <dbReference type="EMBL" id="PZW39068.1"/>
    </source>
</evidence>
<dbReference type="Pfam" id="PF00733">
    <property type="entry name" value="Asn_synthase"/>
    <property type="match status" value="1"/>
</dbReference>
<protein>
    <recommendedName>
        <fullName evidence="2">asparagine synthase (glutamine-hydrolyzing)</fullName>
        <ecNumber evidence="2">6.3.5.4</ecNumber>
    </recommendedName>
</protein>
<comment type="catalytic activity">
    <reaction evidence="3">
        <text>L-aspartate + L-glutamine + ATP + H2O = L-asparagine + L-glutamate + AMP + diphosphate + H(+)</text>
        <dbReference type="Rhea" id="RHEA:12228"/>
        <dbReference type="ChEBI" id="CHEBI:15377"/>
        <dbReference type="ChEBI" id="CHEBI:15378"/>
        <dbReference type="ChEBI" id="CHEBI:29985"/>
        <dbReference type="ChEBI" id="CHEBI:29991"/>
        <dbReference type="ChEBI" id="CHEBI:30616"/>
        <dbReference type="ChEBI" id="CHEBI:33019"/>
        <dbReference type="ChEBI" id="CHEBI:58048"/>
        <dbReference type="ChEBI" id="CHEBI:58359"/>
        <dbReference type="ChEBI" id="CHEBI:456215"/>
        <dbReference type="EC" id="6.3.5.4"/>
    </reaction>
</comment>
<dbReference type="RefSeq" id="WP_111541497.1">
    <property type="nucleotide sequence ID" value="NZ_QKYV01000006.1"/>
</dbReference>
<sequence>MKKITTPIIPVQAYLVKNDNAKGIDYKAICLFAATGFFWEKDDYWKNQNVLAPASFHQLNDTGKLTSSEPYFNWHYQPDHNRKFNDVLEKFTHLFETIIAEQIGNQQAILPISGGLDSRSQAVALKHLGKEVTSYSYSFSGGYSESGIAKRIAKACNFKFQEFFIPKGYLWDVIEDLAEINGCYSEFTHPRQMAVLPEFNKMKGVFSLGHWGDVLFDKGASENYTEEDLVPLVVKKVVKKGGLEFANALWNSWGLEGDFQDYLESRIQELLNQIDIDHIGAKMRAFKSQFWAPRWTSVNLSIFEKAHPISVPYYDNRMCEFICKVPEKYLADRRLQIAYIQKRNPAVAKITWEDQRPFNLNNYQYNKIPYNLPFKVSRKLKAGVNKIQQKKYIQRNWELQFLGKDNEKQLQTYLFENDLKNFIPEKVTKNFYKKFQEKDSVNYSHPVSMLLTLSVWNKKFNHEG</sequence>
<dbReference type="InterPro" id="IPR001962">
    <property type="entry name" value="Asn_synthase"/>
</dbReference>
<dbReference type="PANTHER" id="PTHR43284:SF1">
    <property type="entry name" value="ASPARAGINE SYNTHETASE"/>
    <property type="match status" value="1"/>
</dbReference>
<dbReference type="Proteomes" id="UP000249542">
    <property type="component" value="Unassembled WGS sequence"/>
</dbReference>
<dbReference type="Gene3D" id="3.40.50.620">
    <property type="entry name" value="HUPs"/>
    <property type="match status" value="1"/>
</dbReference>
<dbReference type="GO" id="GO:0004066">
    <property type="term" value="F:asparagine synthase (glutamine-hydrolyzing) activity"/>
    <property type="evidence" value="ECO:0007669"/>
    <property type="project" value="UniProtKB-EC"/>
</dbReference>
<dbReference type="SUPFAM" id="SSF52402">
    <property type="entry name" value="Adenine nucleotide alpha hydrolases-like"/>
    <property type="match status" value="1"/>
</dbReference>
<gene>
    <name evidence="5" type="ORF">LX95_02208</name>
</gene>
<dbReference type="InterPro" id="IPR014729">
    <property type="entry name" value="Rossmann-like_a/b/a_fold"/>
</dbReference>
<comment type="pathway">
    <text evidence="1">Amino-acid biosynthesis; L-asparagine biosynthesis; L-asparagine from L-aspartate (L-Gln route): step 1/1.</text>
</comment>
<reference evidence="5 6" key="1">
    <citation type="submission" date="2018-06" db="EMBL/GenBank/DDBJ databases">
        <title>Genomic Encyclopedia of Archaeal and Bacterial Type Strains, Phase II (KMG-II): from individual species to whole genera.</title>
        <authorList>
            <person name="Goeker M."/>
        </authorList>
    </citation>
    <scope>NUCLEOTIDE SEQUENCE [LARGE SCALE GENOMIC DNA]</scope>
    <source>
        <strain evidence="5 6">DSM 15361</strain>
    </source>
</reference>
<evidence type="ECO:0000256" key="3">
    <source>
        <dbReference type="ARBA" id="ARBA00048741"/>
    </source>
</evidence>
<keyword evidence="6" id="KW-1185">Reference proteome</keyword>
<dbReference type="InterPro" id="IPR051786">
    <property type="entry name" value="ASN_synthetase/amidase"/>
</dbReference>
<dbReference type="GO" id="GO:0006529">
    <property type="term" value="P:asparagine biosynthetic process"/>
    <property type="evidence" value="ECO:0007669"/>
    <property type="project" value="InterPro"/>
</dbReference>
<comment type="caution">
    <text evidence="5">The sequence shown here is derived from an EMBL/GenBank/DDBJ whole genome shotgun (WGS) entry which is preliminary data.</text>
</comment>
<proteinExistence type="predicted"/>
<dbReference type="PANTHER" id="PTHR43284">
    <property type="entry name" value="ASPARAGINE SYNTHETASE (GLUTAMINE-HYDROLYZING)"/>
    <property type="match status" value="1"/>
</dbReference>
<dbReference type="AlphaFoldDB" id="A0A2W7HYD3"/>
<evidence type="ECO:0000256" key="2">
    <source>
        <dbReference type="ARBA" id="ARBA00012737"/>
    </source>
</evidence>